<evidence type="ECO:0000256" key="1">
    <source>
        <dbReference type="ARBA" id="ARBA00004120"/>
    </source>
</evidence>
<evidence type="ECO:0000256" key="2">
    <source>
        <dbReference type="ARBA" id="ARBA00022490"/>
    </source>
</evidence>
<protein>
    <submittedName>
        <fullName evidence="8">Uncharacterized protein</fullName>
    </submittedName>
</protein>
<keyword evidence="7" id="KW-1133">Transmembrane helix</keyword>
<dbReference type="AlphaFoldDB" id="A0A9W7L7S2"/>
<feature type="transmembrane region" description="Helical" evidence="7">
    <location>
        <begin position="477"/>
        <end position="498"/>
    </location>
</feature>
<gene>
    <name evidence="8" type="ORF">TrCOL_g9531</name>
</gene>
<feature type="compositionally biased region" description="Polar residues" evidence="6">
    <location>
        <begin position="699"/>
        <end position="723"/>
    </location>
</feature>
<keyword evidence="4" id="KW-0206">Cytoskeleton</keyword>
<keyword evidence="9" id="KW-1185">Reference proteome</keyword>
<reference evidence="9" key="1">
    <citation type="journal article" date="2023" name="Commun. Biol.">
        <title>Genome analysis of Parmales, the sister group of diatoms, reveals the evolutionary specialization of diatoms from phago-mixotrophs to photoautotrophs.</title>
        <authorList>
            <person name="Ban H."/>
            <person name="Sato S."/>
            <person name="Yoshikawa S."/>
            <person name="Yamada K."/>
            <person name="Nakamura Y."/>
            <person name="Ichinomiya M."/>
            <person name="Sato N."/>
            <person name="Blanc-Mathieu R."/>
            <person name="Endo H."/>
            <person name="Kuwata A."/>
            <person name="Ogata H."/>
        </authorList>
    </citation>
    <scope>NUCLEOTIDE SEQUENCE [LARGE SCALE GENOMIC DNA]</scope>
</reference>
<evidence type="ECO:0000256" key="7">
    <source>
        <dbReference type="SAM" id="Phobius"/>
    </source>
</evidence>
<dbReference type="Pfam" id="PF07162">
    <property type="entry name" value="B9-C2"/>
    <property type="match status" value="1"/>
</dbReference>
<organism evidence="8 9">
    <name type="scientific">Triparma columacea</name>
    <dbReference type="NCBI Taxonomy" id="722753"/>
    <lineage>
        <taxon>Eukaryota</taxon>
        <taxon>Sar</taxon>
        <taxon>Stramenopiles</taxon>
        <taxon>Ochrophyta</taxon>
        <taxon>Bolidophyceae</taxon>
        <taxon>Parmales</taxon>
        <taxon>Triparmaceae</taxon>
        <taxon>Triparma</taxon>
    </lineage>
</organism>
<keyword evidence="7" id="KW-0812">Transmembrane</keyword>
<feature type="region of interest" description="Disordered" evidence="6">
    <location>
        <begin position="29"/>
        <end position="49"/>
    </location>
</feature>
<evidence type="ECO:0000256" key="6">
    <source>
        <dbReference type="SAM" id="MobiDB-lite"/>
    </source>
</evidence>
<comment type="caution">
    <text evidence="8">The sequence shown here is derived from an EMBL/GenBank/DDBJ whole genome shotgun (WGS) entry which is preliminary data.</text>
</comment>
<keyword evidence="2" id="KW-0963">Cytoplasm</keyword>
<dbReference type="GO" id="GO:0036038">
    <property type="term" value="C:MKS complex"/>
    <property type="evidence" value="ECO:0007669"/>
    <property type="project" value="TreeGrafter"/>
</dbReference>
<name>A0A9W7L7S2_9STRA</name>
<keyword evidence="7" id="KW-0472">Membrane</keyword>
<feature type="transmembrane region" description="Helical" evidence="7">
    <location>
        <begin position="454"/>
        <end position="471"/>
    </location>
</feature>
<evidence type="ECO:0000256" key="5">
    <source>
        <dbReference type="ARBA" id="ARBA00023273"/>
    </source>
</evidence>
<dbReference type="PANTHER" id="PTHR12968:SF4">
    <property type="entry name" value="TECTONIC-LIKE COMPLEX MEMBER MKS1"/>
    <property type="match status" value="1"/>
</dbReference>
<evidence type="ECO:0000256" key="3">
    <source>
        <dbReference type="ARBA" id="ARBA00022794"/>
    </source>
</evidence>
<feature type="region of interest" description="Disordered" evidence="6">
    <location>
        <begin position="676"/>
        <end position="740"/>
    </location>
</feature>
<dbReference type="PANTHER" id="PTHR12968">
    <property type="entry name" value="B9 DOMAIN-CONTAINING"/>
    <property type="match status" value="1"/>
</dbReference>
<dbReference type="Proteomes" id="UP001165065">
    <property type="component" value="Unassembled WGS sequence"/>
</dbReference>
<dbReference type="GO" id="GO:0060271">
    <property type="term" value="P:cilium assembly"/>
    <property type="evidence" value="ECO:0007669"/>
    <property type="project" value="TreeGrafter"/>
</dbReference>
<keyword evidence="3" id="KW-0970">Cilium biogenesis/degradation</keyword>
<dbReference type="InterPro" id="IPR010796">
    <property type="entry name" value="C2_B9-type_dom"/>
</dbReference>
<evidence type="ECO:0000313" key="8">
    <source>
        <dbReference type="EMBL" id="GMI36361.1"/>
    </source>
</evidence>
<dbReference type="EMBL" id="BRYA01000065">
    <property type="protein sequence ID" value="GMI36361.1"/>
    <property type="molecule type" value="Genomic_DNA"/>
</dbReference>
<accession>A0A9W7L7S2</accession>
<evidence type="ECO:0000256" key="4">
    <source>
        <dbReference type="ARBA" id="ARBA00023212"/>
    </source>
</evidence>
<dbReference type="OrthoDB" id="10263520at2759"/>
<proteinExistence type="predicted"/>
<feature type="region of interest" description="Disordered" evidence="6">
    <location>
        <begin position="82"/>
        <end position="102"/>
    </location>
</feature>
<keyword evidence="5" id="KW-0966">Cell projection</keyword>
<comment type="subcellular location">
    <subcellularLocation>
        <location evidence="1">Cytoplasm</location>
        <location evidence="1">Cytoskeleton</location>
        <location evidence="1">Cilium basal body</location>
    </subcellularLocation>
</comment>
<evidence type="ECO:0000313" key="9">
    <source>
        <dbReference type="Proteomes" id="UP001165065"/>
    </source>
</evidence>
<dbReference type="PROSITE" id="PS51381">
    <property type="entry name" value="C2_B9"/>
    <property type="match status" value="1"/>
</dbReference>
<sequence length="763" mass="84989">MDPDQTFYYPITDPLQNLNLKVTLRRVNKTKASVSGKENKAEKKNKKSLRYDDEDDEILVIEKNLEWQEKVFGPREIAILSPDSNERASNKSPRTPRSRGTIDSSVYDADYRAKMLQSWKDGMDPLDDLAEAMIFTYVDKDSFVPKTKILPKLTTSENVNNPYHNPLGLAAATLPIRQLSKDILPQATNSMKKHLGREAPFKTMYVVAAVDCDVEKIKKGSLEKDEDEIFGGAASVGGPRFYEKVLCTIKVFRNNTMEVTPGFSEVEPEDETNPTFASSHELNVRQNKGSKLSTFRFTTPRGSQYEYTLENKNSIPSIVMAERMLAEETYRDMKKVEERRNRSGKTFFGKPESDDVPLFLHVNAELVSASGFDDQGGFVYAEYETVLPKGWSFASQIPGVNWGGRNPTNELAVTGTTHMARPRYLKPKDAAAYNKAFGTASVPRSTEVMSGYKSRFFSVLMFLAIVCGMSLGENYIFWLFGALFLLMSIMGLTSSGIYEHALADPVYHFGHPTSLNLAPPPDFCTNPAMMNSAPSMLFQLSSKHAFQRHIIEGYGFVKIPTTPGNHEVEVKLWVPRGGIRSELRDYFVGGAYRLHDLRSIEMPADMGGASFLSKFGFRTEKSGTLKVRMSVAAHYQPPDMEGDGSMDGDFGKTQTLNGRSSVEDILARVRNNRKMGVKVSAKSGTPKAPISPLRRRSQLMDSQKSSSQSFFADSQEEPSLSAESNEDTLRGAGGKLLGNSNELLARVKARKAARAQRATTEDQ</sequence>